<keyword evidence="6" id="KW-0472">Membrane</keyword>
<dbReference type="Gene3D" id="3.40.50.12580">
    <property type="match status" value="1"/>
</dbReference>
<comment type="subcellular location">
    <subcellularLocation>
        <location evidence="1">Cell membrane</location>
        <topology evidence="1">Peripheral membrane protein</topology>
    </subcellularLocation>
</comment>
<dbReference type="InterPro" id="IPR007554">
    <property type="entry name" value="Glycerophosphate_synth"/>
</dbReference>
<keyword evidence="4" id="KW-0808">Transferase</keyword>
<evidence type="ECO:0000256" key="1">
    <source>
        <dbReference type="ARBA" id="ARBA00004202"/>
    </source>
</evidence>
<dbReference type="Proteomes" id="UP000216852">
    <property type="component" value="Unassembled WGS sequence"/>
</dbReference>
<accession>A0ABX4GXU7</accession>
<evidence type="ECO:0000256" key="2">
    <source>
        <dbReference type="ARBA" id="ARBA00010488"/>
    </source>
</evidence>
<gene>
    <name evidence="7" type="ORF">CHH48_10590</name>
</gene>
<comment type="caution">
    <text evidence="7">The sequence shown here is derived from an EMBL/GenBank/DDBJ whole genome shotgun (WGS) entry which is preliminary data.</text>
</comment>
<reference evidence="7 8" key="1">
    <citation type="submission" date="2017-07" db="EMBL/GenBank/DDBJ databases">
        <title>Isolation and whole genome analysis of endospore-forming bacteria from heroin.</title>
        <authorList>
            <person name="Kalinowski J."/>
            <person name="Ahrens B."/>
            <person name="Al-Dilaimi A."/>
            <person name="Winkler A."/>
            <person name="Wibberg D."/>
            <person name="Schleenbecker U."/>
            <person name="Ruckert C."/>
            <person name="Wolfel R."/>
            <person name="Grass G."/>
        </authorList>
    </citation>
    <scope>NUCLEOTIDE SEQUENCE [LARGE SCALE GENOMIC DNA]</scope>
    <source>
        <strain evidence="7 8">7517-1</strain>
    </source>
</reference>
<evidence type="ECO:0000256" key="4">
    <source>
        <dbReference type="ARBA" id="ARBA00022679"/>
    </source>
</evidence>
<evidence type="ECO:0000256" key="5">
    <source>
        <dbReference type="ARBA" id="ARBA00022944"/>
    </source>
</evidence>
<name>A0ABX4GXU7_9BACI</name>
<keyword evidence="3" id="KW-1003">Cell membrane</keyword>
<sequence>MDLLVERRKYCMENISLRNRRAVAIHFEQDVYTLEIPLRASYIADYETYRFLLINRYSEEELYLTFNEDHTIDDYTVCKVQVEPALHNQLLTEGDIWDLYIERINEEQVKRARIANKPEHLQFHSYFIPGTEKVFYPYRTGKGNISFRVNDYVFFANLEEIHLKKTGQLHFSGSFNYAPLYRNDRYELKELKLIVTNNLDENEELVLPLEIRERMDLADLYNGNALLQHSGFEGSFDVASQIDLNNKKYFKFYLELTYSDNGEIKTIRSIRMRHLKKDRTLPAIAKLNKGGKKFKILTKLTKKSKYLSVNTSEYFFIRETASRMKRKWVSIRRGRFLKNSYKSVFKLLGSILPVDKKLVIFESFLGKQYSDNPRAIYEYMQENMPQYKLYWSSDRRAVPYFEGKGVPYVRRFSVRWLFLMTRARYWVSNSRLPLWIPKPEHTTYLQTWHGTPLKRLAADMDEVHMPGTNTNSYKRNFLYEASKWDYLVSPNNYSSEIFARAFGFDKTMLETGYPRNDFLYTHNTPENIALLKKNCGISENKKIILYAPTWRDNQFYQKGKYKFDLELDLKRMREELGDEYVVVLRLHYLVAENLDLSHYEGFAYDFSKHEDIRELYLMADMLITDYSSVFFDYANLRRPMMFFVYDLDDYRDNLRGFYFDFEETAPGPLFKHTEQIINEVKNIDTYGYQPTEAFEAFYQKFCYLEDGKASERVVQQVFK</sequence>
<dbReference type="InterPro" id="IPR051612">
    <property type="entry name" value="Teichoic_Acid_Biosynth"/>
</dbReference>
<evidence type="ECO:0000313" key="8">
    <source>
        <dbReference type="Proteomes" id="UP000216852"/>
    </source>
</evidence>
<keyword evidence="5" id="KW-0777">Teichoic acid biosynthesis</keyword>
<dbReference type="InterPro" id="IPR043148">
    <property type="entry name" value="TagF_C"/>
</dbReference>
<proteinExistence type="inferred from homology"/>
<keyword evidence="8" id="KW-1185">Reference proteome</keyword>
<dbReference type="InterPro" id="IPR043149">
    <property type="entry name" value="TagF_N"/>
</dbReference>
<evidence type="ECO:0000256" key="3">
    <source>
        <dbReference type="ARBA" id="ARBA00022475"/>
    </source>
</evidence>
<dbReference type="PANTHER" id="PTHR37316">
    <property type="entry name" value="TEICHOIC ACID GLYCEROL-PHOSPHATE PRIMASE"/>
    <property type="match status" value="1"/>
</dbReference>
<organism evidence="7 8">
    <name type="scientific">Terribacillus saccharophilus</name>
    <dbReference type="NCBI Taxonomy" id="361277"/>
    <lineage>
        <taxon>Bacteria</taxon>
        <taxon>Bacillati</taxon>
        <taxon>Bacillota</taxon>
        <taxon>Bacilli</taxon>
        <taxon>Bacillales</taxon>
        <taxon>Bacillaceae</taxon>
        <taxon>Terribacillus</taxon>
    </lineage>
</organism>
<protein>
    <submittedName>
        <fullName evidence="7">CDP-glycerol--glycerophosphate glycerophosphotransferase</fullName>
    </submittedName>
</protein>
<evidence type="ECO:0000313" key="7">
    <source>
        <dbReference type="EMBL" id="PAD99690.1"/>
    </source>
</evidence>
<dbReference type="EMBL" id="NPBJ01000021">
    <property type="protein sequence ID" value="PAD99690.1"/>
    <property type="molecule type" value="Genomic_DNA"/>
</dbReference>
<dbReference type="Gene3D" id="3.40.50.11820">
    <property type="match status" value="1"/>
</dbReference>
<comment type="similarity">
    <text evidence="2">Belongs to the CDP-glycerol glycerophosphotransferase family.</text>
</comment>
<dbReference type="SUPFAM" id="SSF53756">
    <property type="entry name" value="UDP-Glycosyltransferase/glycogen phosphorylase"/>
    <property type="match status" value="1"/>
</dbReference>
<dbReference type="PANTHER" id="PTHR37316:SF3">
    <property type="entry name" value="TEICHOIC ACID GLYCEROL-PHOSPHATE TRANSFERASE"/>
    <property type="match status" value="1"/>
</dbReference>
<evidence type="ECO:0000256" key="6">
    <source>
        <dbReference type="ARBA" id="ARBA00023136"/>
    </source>
</evidence>
<dbReference type="Pfam" id="PF04464">
    <property type="entry name" value="Glyphos_transf"/>
    <property type="match status" value="1"/>
</dbReference>